<accession>A0A6V7QLJ3</accession>
<dbReference type="CDD" id="cd00821">
    <property type="entry name" value="PH"/>
    <property type="match status" value="1"/>
</dbReference>
<dbReference type="SMART" id="SM00233">
    <property type="entry name" value="PH"/>
    <property type="match status" value="1"/>
</dbReference>
<proteinExistence type="predicted"/>
<gene>
    <name evidence="2" type="ORF">CB5_LOCUS27241</name>
</gene>
<dbReference type="AlphaFoldDB" id="A0A6V7QLJ3"/>
<dbReference type="Gene3D" id="2.30.29.30">
    <property type="entry name" value="Pleckstrin-homology domain (PH domain)/Phosphotyrosine-binding domain (PTB)"/>
    <property type="match status" value="1"/>
</dbReference>
<evidence type="ECO:0000259" key="1">
    <source>
        <dbReference type="PROSITE" id="PS50003"/>
    </source>
</evidence>
<reference evidence="2" key="1">
    <citation type="submission" date="2020-07" db="EMBL/GenBank/DDBJ databases">
        <authorList>
            <person name="Lin J."/>
        </authorList>
    </citation>
    <scope>NUCLEOTIDE SEQUENCE</scope>
</reference>
<dbReference type="PANTHER" id="PTHR12136">
    <property type="entry name" value="ENHANCED DISEASE RESISTANCE-RELATED"/>
    <property type="match status" value="1"/>
</dbReference>
<evidence type="ECO:0000313" key="2">
    <source>
        <dbReference type="EMBL" id="CAD1844030.1"/>
    </source>
</evidence>
<dbReference type="Pfam" id="PF00169">
    <property type="entry name" value="PH"/>
    <property type="match status" value="1"/>
</dbReference>
<dbReference type="InterPro" id="IPR011993">
    <property type="entry name" value="PH-like_dom_sf"/>
</dbReference>
<dbReference type="InterPro" id="IPR001849">
    <property type="entry name" value="PH_domain"/>
</dbReference>
<dbReference type="SUPFAM" id="SSF50729">
    <property type="entry name" value="PH domain-like"/>
    <property type="match status" value="1"/>
</dbReference>
<dbReference type="InterPro" id="IPR045096">
    <property type="entry name" value="EDR2-like"/>
</dbReference>
<dbReference type="PROSITE" id="PS50003">
    <property type="entry name" value="PH_DOMAIN"/>
    <property type="match status" value="1"/>
</dbReference>
<name>A0A6V7QLJ3_ANACO</name>
<protein>
    <recommendedName>
        <fullName evidence="1">PH domain-containing protein</fullName>
    </recommendedName>
</protein>
<sequence length="135" mass="15484">MEEEEGGAEWRGGCILIRSNRFGLHYSRKRYFVLEDNALNCYKSVPASKREDPMRSALIDSCLRVTDNGRESMHRSVFYIFTLYNVSNHTDQLKLGARSSEEAARWIRCLMEAALKECPHKEGNFVACSKEDGNL</sequence>
<feature type="domain" description="PH" evidence="1">
    <location>
        <begin position="8"/>
        <end position="115"/>
    </location>
</feature>
<dbReference type="PANTHER" id="PTHR12136:SF41">
    <property type="entry name" value="PLECKSTRIN HOMOLOGY (PH) AND LIPID-BINDING START DOMAINS-CONTAINING PROTEIN"/>
    <property type="match status" value="1"/>
</dbReference>
<organism evidence="2">
    <name type="scientific">Ananas comosus var. bracteatus</name>
    <name type="common">red pineapple</name>
    <dbReference type="NCBI Taxonomy" id="296719"/>
    <lineage>
        <taxon>Eukaryota</taxon>
        <taxon>Viridiplantae</taxon>
        <taxon>Streptophyta</taxon>
        <taxon>Embryophyta</taxon>
        <taxon>Tracheophyta</taxon>
        <taxon>Spermatophyta</taxon>
        <taxon>Magnoliopsida</taxon>
        <taxon>Liliopsida</taxon>
        <taxon>Poales</taxon>
        <taxon>Bromeliaceae</taxon>
        <taxon>Bromelioideae</taxon>
        <taxon>Ananas</taxon>
    </lineage>
</organism>
<dbReference type="EMBL" id="LR862137">
    <property type="protein sequence ID" value="CAD1844030.1"/>
    <property type="molecule type" value="Genomic_DNA"/>
</dbReference>